<protein>
    <submittedName>
        <fullName evidence="1">Uncharacterized protein</fullName>
    </submittedName>
</protein>
<dbReference type="EMBL" id="CM056743">
    <property type="protein sequence ID" value="KAJ8669014.1"/>
    <property type="molecule type" value="Genomic_DNA"/>
</dbReference>
<accession>A0ACC2ND83</accession>
<evidence type="ECO:0000313" key="2">
    <source>
        <dbReference type="Proteomes" id="UP001239111"/>
    </source>
</evidence>
<comment type="caution">
    <text evidence="1">The sequence shown here is derived from an EMBL/GenBank/DDBJ whole genome shotgun (WGS) entry which is preliminary data.</text>
</comment>
<gene>
    <name evidence="1" type="ORF">QAD02_000273</name>
</gene>
<dbReference type="Proteomes" id="UP001239111">
    <property type="component" value="Chromosome 3"/>
</dbReference>
<evidence type="ECO:0000313" key="1">
    <source>
        <dbReference type="EMBL" id="KAJ8669014.1"/>
    </source>
</evidence>
<proteinExistence type="predicted"/>
<reference evidence="1" key="1">
    <citation type="submission" date="2023-04" db="EMBL/GenBank/DDBJ databases">
        <title>A chromosome-level genome assembly of the parasitoid wasp Eretmocerus hayati.</title>
        <authorList>
            <person name="Zhong Y."/>
            <person name="Liu S."/>
            <person name="Liu Y."/>
        </authorList>
    </citation>
    <scope>NUCLEOTIDE SEQUENCE</scope>
    <source>
        <strain evidence="1">ZJU_SS_LIU_2023</strain>
    </source>
</reference>
<sequence>MKSKMHYLNVHVAVYLVVLAAISVLGHEPIYGQYVHGGNEKIITSQGVYEDGDTYVFATCDDSKFPEELDCAVFTNRITEIDLKKCPLHRILPSNRHLESKEFDLKLHFLGDSTNIIIYWGEKDPTNVKFYIEVAIMNMSSCRANFVQLFTYPEVPVMDLVVYNDTFDVITFAEPRVCESKKRCRVTFNSQGQQIGSPHPFPIWLKDITIFPKLTYSGSGGFYIFDWGNNETSDSRLFYLGSDYQLKELEIEDGPYKRHPEPVVSIGYRKLVISGWQASKKSNLANNMVMIRSRFDIEDNEELAPFWSDDKLQNVKAMAVYSLPSDNKELFQLFITDAGKGRQMKLSLQHHLFTEVRYDVIAETFDFPTSGDIQEIKAHIAEIGAEYCIYSSSVYFLGSPEKRVESTLKYYKKCIPKNYAYGK</sequence>
<keyword evidence="2" id="KW-1185">Reference proteome</keyword>
<organism evidence="1 2">
    <name type="scientific">Eretmocerus hayati</name>
    <dbReference type="NCBI Taxonomy" id="131215"/>
    <lineage>
        <taxon>Eukaryota</taxon>
        <taxon>Metazoa</taxon>
        <taxon>Ecdysozoa</taxon>
        <taxon>Arthropoda</taxon>
        <taxon>Hexapoda</taxon>
        <taxon>Insecta</taxon>
        <taxon>Pterygota</taxon>
        <taxon>Neoptera</taxon>
        <taxon>Endopterygota</taxon>
        <taxon>Hymenoptera</taxon>
        <taxon>Apocrita</taxon>
        <taxon>Proctotrupomorpha</taxon>
        <taxon>Chalcidoidea</taxon>
        <taxon>Aphelinidae</taxon>
        <taxon>Aphelininae</taxon>
        <taxon>Eretmocerus</taxon>
    </lineage>
</organism>
<name>A0ACC2ND83_9HYME</name>